<keyword evidence="4" id="KW-0804">Transcription</keyword>
<dbReference type="SUPFAM" id="SSF53850">
    <property type="entry name" value="Periplasmic binding protein-like II"/>
    <property type="match status" value="1"/>
</dbReference>
<dbReference type="SUPFAM" id="SSF46785">
    <property type="entry name" value="Winged helix' DNA-binding domain"/>
    <property type="match status" value="1"/>
</dbReference>
<dbReference type="Pfam" id="PF03466">
    <property type="entry name" value="LysR_substrate"/>
    <property type="match status" value="1"/>
</dbReference>
<dbReference type="Gene3D" id="3.40.190.290">
    <property type="match status" value="1"/>
</dbReference>
<organism evidence="6 7">
    <name type="scientific">Dasania phycosphaerae</name>
    <dbReference type="NCBI Taxonomy" id="2950436"/>
    <lineage>
        <taxon>Bacteria</taxon>
        <taxon>Pseudomonadati</taxon>
        <taxon>Pseudomonadota</taxon>
        <taxon>Gammaproteobacteria</taxon>
        <taxon>Cellvibrionales</taxon>
        <taxon>Spongiibacteraceae</taxon>
        <taxon>Dasania</taxon>
    </lineage>
</organism>
<dbReference type="InterPro" id="IPR036388">
    <property type="entry name" value="WH-like_DNA-bd_sf"/>
</dbReference>
<dbReference type="PRINTS" id="PR00039">
    <property type="entry name" value="HTHLYSR"/>
</dbReference>
<evidence type="ECO:0000256" key="3">
    <source>
        <dbReference type="ARBA" id="ARBA00023125"/>
    </source>
</evidence>
<dbReference type="EMBL" id="JAPTGG010000002">
    <property type="protein sequence ID" value="MCZ0864139.1"/>
    <property type="molecule type" value="Genomic_DNA"/>
</dbReference>
<dbReference type="InterPro" id="IPR036390">
    <property type="entry name" value="WH_DNA-bd_sf"/>
</dbReference>
<dbReference type="InterPro" id="IPR000847">
    <property type="entry name" value="LysR_HTH_N"/>
</dbReference>
<proteinExistence type="inferred from homology"/>
<dbReference type="PANTHER" id="PTHR30126">
    <property type="entry name" value="HTH-TYPE TRANSCRIPTIONAL REGULATOR"/>
    <property type="match status" value="1"/>
</dbReference>
<name>A0A9J6RI54_9GAMM</name>
<sequence>MDTQSLQAFVQVADSGSFSITAEQLHLTQPAVSKRIAGLESQLGCKLFDRIGRSTQLTEAGRELYPKALQILQDVKEAERSIRELRGTVAGTLSIGISHHIGLHRLPPVLQAYSKRYPKVHLDIDFMDSEEAHEQVMHGQIELGVVTLDPGHSLVSHNQVWEDELTLVVAADHPLTGKAPITPKMLSKYKAILPGLNTYTGRIVAELFAQHKLKLNTSMATNYLETIKMMVSIGLGWSVLPKTMLDAQLTALTVEGLKLSRKLGYIYHPNRSLSNAAQAFVDALNEHRHLD</sequence>
<keyword evidence="3" id="KW-0238">DNA-binding</keyword>
<dbReference type="CDD" id="cd05466">
    <property type="entry name" value="PBP2_LTTR_substrate"/>
    <property type="match status" value="1"/>
</dbReference>
<dbReference type="InterPro" id="IPR005119">
    <property type="entry name" value="LysR_subst-bd"/>
</dbReference>
<evidence type="ECO:0000313" key="7">
    <source>
        <dbReference type="Proteomes" id="UP001069090"/>
    </source>
</evidence>
<dbReference type="AlphaFoldDB" id="A0A9J6RI54"/>
<dbReference type="Proteomes" id="UP001069090">
    <property type="component" value="Unassembled WGS sequence"/>
</dbReference>
<dbReference type="GO" id="GO:0000976">
    <property type="term" value="F:transcription cis-regulatory region binding"/>
    <property type="evidence" value="ECO:0007669"/>
    <property type="project" value="TreeGrafter"/>
</dbReference>
<evidence type="ECO:0000256" key="4">
    <source>
        <dbReference type="ARBA" id="ARBA00023163"/>
    </source>
</evidence>
<dbReference type="Gene3D" id="1.10.10.10">
    <property type="entry name" value="Winged helix-like DNA-binding domain superfamily/Winged helix DNA-binding domain"/>
    <property type="match status" value="1"/>
</dbReference>
<evidence type="ECO:0000313" key="6">
    <source>
        <dbReference type="EMBL" id="MCZ0864139.1"/>
    </source>
</evidence>
<evidence type="ECO:0000256" key="2">
    <source>
        <dbReference type="ARBA" id="ARBA00023015"/>
    </source>
</evidence>
<accession>A0A9J6RI54</accession>
<reference evidence="6 7" key="1">
    <citation type="submission" date="2022-12" db="EMBL/GenBank/DDBJ databases">
        <title>Dasania phycosphaerae sp. nov., isolated from particulate material of the south coast of Korea.</title>
        <authorList>
            <person name="Jiang Y."/>
        </authorList>
    </citation>
    <scope>NUCLEOTIDE SEQUENCE [LARGE SCALE GENOMIC DNA]</scope>
    <source>
        <strain evidence="6 7">GY-19</strain>
    </source>
</reference>
<dbReference type="FunFam" id="1.10.10.10:FF:000001">
    <property type="entry name" value="LysR family transcriptional regulator"/>
    <property type="match status" value="1"/>
</dbReference>
<protein>
    <submittedName>
        <fullName evidence="6">LysR family transcriptional regulator</fullName>
    </submittedName>
</protein>
<keyword evidence="7" id="KW-1185">Reference proteome</keyword>
<evidence type="ECO:0000256" key="1">
    <source>
        <dbReference type="ARBA" id="ARBA00009437"/>
    </source>
</evidence>
<dbReference type="RefSeq" id="WP_258330296.1">
    <property type="nucleotide sequence ID" value="NZ_JAPTGG010000002.1"/>
</dbReference>
<gene>
    <name evidence="6" type="ORF">O0V09_02935</name>
</gene>
<dbReference type="PANTHER" id="PTHR30126:SF81">
    <property type="entry name" value="HTH-TYPE TRANSCRIPTIONAL REGULATOR ILVY"/>
    <property type="match status" value="1"/>
</dbReference>
<feature type="domain" description="HTH lysR-type" evidence="5">
    <location>
        <begin position="1"/>
        <end position="58"/>
    </location>
</feature>
<comment type="similarity">
    <text evidence="1">Belongs to the LysR transcriptional regulatory family.</text>
</comment>
<dbReference type="PROSITE" id="PS50931">
    <property type="entry name" value="HTH_LYSR"/>
    <property type="match status" value="1"/>
</dbReference>
<keyword evidence="2" id="KW-0805">Transcription regulation</keyword>
<dbReference type="GO" id="GO:0003700">
    <property type="term" value="F:DNA-binding transcription factor activity"/>
    <property type="evidence" value="ECO:0007669"/>
    <property type="project" value="InterPro"/>
</dbReference>
<comment type="caution">
    <text evidence="6">The sequence shown here is derived from an EMBL/GenBank/DDBJ whole genome shotgun (WGS) entry which is preliminary data.</text>
</comment>
<dbReference type="Pfam" id="PF00126">
    <property type="entry name" value="HTH_1"/>
    <property type="match status" value="1"/>
</dbReference>
<evidence type="ECO:0000259" key="5">
    <source>
        <dbReference type="PROSITE" id="PS50931"/>
    </source>
</evidence>